<proteinExistence type="inferred from homology"/>
<gene>
    <name evidence="8" type="ORF">GCM10008013_49850</name>
</gene>
<feature type="domain" description="RNA polymerase sigma factor 70 region 4 type 2" evidence="7">
    <location>
        <begin position="112"/>
        <end position="163"/>
    </location>
</feature>
<dbReference type="InterPro" id="IPR036388">
    <property type="entry name" value="WH-like_DNA-bd_sf"/>
</dbReference>
<name>A0ABQ1YXF5_9BACL</name>
<dbReference type="Pfam" id="PF08281">
    <property type="entry name" value="Sigma70_r4_2"/>
    <property type="match status" value="1"/>
</dbReference>
<evidence type="ECO:0000256" key="2">
    <source>
        <dbReference type="ARBA" id="ARBA00023015"/>
    </source>
</evidence>
<dbReference type="Pfam" id="PF04542">
    <property type="entry name" value="Sigma70_r2"/>
    <property type="match status" value="1"/>
</dbReference>
<dbReference type="PANTHER" id="PTHR43133">
    <property type="entry name" value="RNA POLYMERASE ECF-TYPE SIGMA FACTO"/>
    <property type="match status" value="1"/>
</dbReference>
<dbReference type="Gene3D" id="1.10.1740.10">
    <property type="match status" value="1"/>
</dbReference>
<dbReference type="Gene3D" id="1.10.10.10">
    <property type="entry name" value="Winged helix-like DNA-binding domain superfamily/Winged helix DNA-binding domain"/>
    <property type="match status" value="1"/>
</dbReference>
<keyword evidence="9" id="KW-1185">Reference proteome</keyword>
<keyword evidence="4" id="KW-0238">DNA-binding</keyword>
<evidence type="ECO:0000256" key="5">
    <source>
        <dbReference type="ARBA" id="ARBA00023163"/>
    </source>
</evidence>
<dbReference type="InterPro" id="IPR014284">
    <property type="entry name" value="RNA_pol_sigma-70_dom"/>
</dbReference>
<evidence type="ECO:0000259" key="7">
    <source>
        <dbReference type="Pfam" id="PF08281"/>
    </source>
</evidence>
<dbReference type="SUPFAM" id="SSF88659">
    <property type="entry name" value="Sigma3 and sigma4 domains of RNA polymerase sigma factors"/>
    <property type="match status" value="1"/>
</dbReference>
<dbReference type="InterPro" id="IPR013324">
    <property type="entry name" value="RNA_pol_sigma_r3/r4-like"/>
</dbReference>
<dbReference type="PANTHER" id="PTHR43133:SF8">
    <property type="entry name" value="RNA POLYMERASE SIGMA FACTOR HI_1459-RELATED"/>
    <property type="match status" value="1"/>
</dbReference>
<dbReference type="SUPFAM" id="SSF88946">
    <property type="entry name" value="Sigma2 domain of RNA polymerase sigma factors"/>
    <property type="match status" value="1"/>
</dbReference>
<evidence type="ECO:0000256" key="1">
    <source>
        <dbReference type="ARBA" id="ARBA00010641"/>
    </source>
</evidence>
<dbReference type="InterPro" id="IPR007627">
    <property type="entry name" value="RNA_pol_sigma70_r2"/>
</dbReference>
<evidence type="ECO:0000256" key="4">
    <source>
        <dbReference type="ARBA" id="ARBA00023125"/>
    </source>
</evidence>
<keyword evidence="3" id="KW-0731">Sigma factor</keyword>
<accession>A0ABQ1YXF5</accession>
<evidence type="ECO:0000313" key="9">
    <source>
        <dbReference type="Proteomes" id="UP000659344"/>
    </source>
</evidence>
<feature type="domain" description="RNA polymerase sigma-70 region 2" evidence="6">
    <location>
        <begin position="20"/>
        <end position="86"/>
    </location>
</feature>
<organism evidence="8 9">
    <name type="scientific">Paenibacillus segetis</name>
    <dbReference type="NCBI Taxonomy" id="1325360"/>
    <lineage>
        <taxon>Bacteria</taxon>
        <taxon>Bacillati</taxon>
        <taxon>Bacillota</taxon>
        <taxon>Bacilli</taxon>
        <taxon>Bacillales</taxon>
        <taxon>Paenibacillaceae</taxon>
        <taxon>Paenibacillus</taxon>
    </lineage>
</organism>
<evidence type="ECO:0008006" key="10">
    <source>
        <dbReference type="Google" id="ProtNLM"/>
    </source>
</evidence>
<dbReference type="NCBIfam" id="TIGR02937">
    <property type="entry name" value="sigma70-ECF"/>
    <property type="match status" value="1"/>
</dbReference>
<protein>
    <recommendedName>
        <fullName evidence="10">RNA polymerase sigma factor</fullName>
    </recommendedName>
</protein>
<dbReference type="InterPro" id="IPR013249">
    <property type="entry name" value="RNA_pol_sigma70_r4_t2"/>
</dbReference>
<comment type="caution">
    <text evidence="8">The sequence shown here is derived from an EMBL/GenBank/DDBJ whole genome shotgun (WGS) entry which is preliminary data.</text>
</comment>
<evidence type="ECO:0000259" key="6">
    <source>
        <dbReference type="Pfam" id="PF04542"/>
    </source>
</evidence>
<dbReference type="EMBL" id="BMFT01000009">
    <property type="protein sequence ID" value="GGH40439.1"/>
    <property type="molecule type" value="Genomic_DNA"/>
</dbReference>
<dbReference type="Proteomes" id="UP000659344">
    <property type="component" value="Unassembled WGS sequence"/>
</dbReference>
<dbReference type="InterPro" id="IPR039425">
    <property type="entry name" value="RNA_pol_sigma-70-like"/>
</dbReference>
<dbReference type="InterPro" id="IPR013325">
    <property type="entry name" value="RNA_pol_sigma_r2"/>
</dbReference>
<comment type="similarity">
    <text evidence="1">Belongs to the sigma-70 factor family. ECF subfamily.</text>
</comment>
<evidence type="ECO:0000313" key="8">
    <source>
        <dbReference type="EMBL" id="GGH40439.1"/>
    </source>
</evidence>
<evidence type="ECO:0000256" key="3">
    <source>
        <dbReference type="ARBA" id="ARBA00023082"/>
    </source>
</evidence>
<keyword evidence="2" id="KW-0805">Transcription regulation</keyword>
<dbReference type="RefSeq" id="WP_188542615.1">
    <property type="nucleotide sequence ID" value="NZ_BMFT01000009.1"/>
</dbReference>
<keyword evidence="5" id="KW-0804">Transcription</keyword>
<reference evidence="9" key="1">
    <citation type="journal article" date="2019" name="Int. J. Syst. Evol. Microbiol.">
        <title>The Global Catalogue of Microorganisms (GCM) 10K type strain sequencing project: providing services to taxonomists for standard genome sequencing and annotation.</title>
        <authorList>
            <consortium name="The Broad Institute Genomics Platform"/>
            <consortium name="The Broad Institute Genome Sequencing Center for Infectious Disease"/>
            <person name="Wu L."/>
            <person name="Ma J."/>
        </authorList>
    </citation>
    <scope>NUCLEOTIDE SEQUENCE [LARGE SCALE GENOMIC DNA]</scope>
    <source>
        <strain evidence="9">CGMCC 1.12769</strain>
    </source>
</reference>
<sequence length="250" mass="28825">MVYDQSLKQDEAHNNFARWVQSHQSGLRQYCRSLTGCSEEADDLVQETWLKVWMVALKKGEELDINKSFLYQIASHVWIDRYRKKKITTDSLPVDEDLPNDKQIDSFNLWMAMETMVTRLPVNQRITLLLMDVFRYTAGETAELLNSTEGAVKAVLHRARMKLRTVKEISSEIDDTDTNKIEPGQSKVDEKIVYAYLEAFREQNTTALIMLMNDNSSLDVVPAMLNRRRDNQVQRVSKLVSNTTPYAIAA</sequence>